<protein>
    <submittedName>
        <fullName evidence="4">AIG1 family protein</fullName>
    </submittedName>
</protein>
<keyword evidence="1" id="KW-0547">Nucleotide-binding</keyword>
<feature type="region of interest" description="Disordered" evidence="2">
    <location>
        <begin position="379"/>
        <end position="403"/>
    </location>
</feature>
<feature type="compositionally biased region" description="Polar residues" evidence="2">
    <location>
        <begin position="382"/>
        <end position="393"/>
    </location>
</feature>
<evidence type="ECO:0000313" key="5">
    <source>
        <dbReference type="Proteomes" id="UP001642464"/>
    </source>
</evidence>
<dbReference type="EMBL" id="CAXAMM010012669">
    <property type="protein sequence ID" value="CAK9029514.1"/>
    <property type="molecule type" value="Genomic_DNA"/>
</dbReference>
<dbReference type="InterPro" id="IPR006703">
    <property type="entry name" value="G_AIG1"/>
</dbReference>
<keyword evidence="5" id="KW-1185">Reference proteome</keyword>
<evidence type="ECO:0000256" key="1">
    <source>
        <dbReference type="ARBA" id="ARBA00022741"/>
    </source>
</evidence>
<evidence type="ECO:0000259" key="3">
    <source>
        <dbReference type="Pfam" id="PF04548"/>
    </source>
</evidence>
<evidence type="ECO:0000313" key="4">
    <source>
        <dbReference type="EMBL" id="CAK9029514.1"/>
    </source>
</evidence>
<comment type="caution">
    <text evidence="4">The sequence shown here is derived from an EMBL/GenBank/DDBJ whole genome shotgun (WGS) entry which is preliminary data.</text>
</comment>
<dbReference type="Proteomes" id="UP001642464">
    <property type="component" value="Unassembled WGS sequence"/>
</dbReference>
<gene>
    <name evidence="4" type="ORF">SCF082_LOCUS18822</name>
</gene>
<feature type="domain" description="AIG1-type G" evidence="3">
    <location>
        <begin position="163"/>
        <end position="294"/>
    </location>
</feature>
<proteinExistence type="predicted"/>
<dbReference type="Pfam" id="PF04548">
    <property type="entry name" value="AIG1"/>
    <property type="match status" value="1"/>
</dbReference>
<dbReference type="SUPFAM" id="SSF52540">
    <property type="entry name" value="P-loop containing nucleoside triphosphate hydrolases"/>
    <property type="match status" value="1"/>
</dbReference>
<feature type="region of interest" description="Disordered" evidence="2">
    <location>
        <begin position="1"/>
        <end position="52"/>
    </location>
</feature>
<organism evidence="4 5">
    <name type="scientific">Durusdinium trenchii</name>
    <dbReference type="NCBI Taxonomy" id="1381693"/>
    <lineage>
        <taxon>Eukaryota</taxon>
        <taxon>Sar</taxon>
        <taxon>Alveolata</taxon>
        <taxon>Dinophyceae</taxon>
        <taxon>Suessiales</taxon>
        <taxon>Symbiodiniaceae</taxon>
        <taxon>Durusdinium</taxon>
    </lineage>
</organism>
<dbReference type="InterPro" id="IPR027417">
    <property type="entry name" value="P-loop_NTPase"/>
</dbReference>
<feature type="compositionally biased region" description="Basic and acidic residues" evidence="2">
    <location>
        <begin position="394"/>
        <end position="403"/>
    </location>
</feature>
<reference evidence="4 5" key="1">
    <citation type="submission" date="2024-02" db="EMBL/GenBank/DDBJ databases">
        <authorList>
            <person name="Chen Y."/>
            <person name="Shah S."/>
            <person name="Dougan E. K."/>
            <person name="Thang M."/>
            <person name="Chan C."/>
        </authorList>
    </citation>
    <scope>NUCLEOTIDE SEQUENCE [LARGE SCALE GENOMIC DNA]</scope>
</reference>
<accession>A0ABP0KU88</accession>
<name>A0ABP0KU88_9DINO</name>
<feature type="compositionally biased region" description="Polar residues" evidence="2">
    <location>
        <begin position="1"/>
        <end position="12"/>
    </location>
</feature>
<sequence length="431" mass="47223">MSDTKCSSTDSSEPGIDLEIDSEGESQRASTQKMSRPSEASEVLRASNSQARDVRLTSKELDDCRVLSVKRRDMLEDGCEVLAQEQARQARLELRSPQEASEDTQVHVAGLEEDARLRTGALEDDIQMHLIVALEEDARVLVTGMLYLASFLSSFTHGGAPVVVLLGPVGVGKSLLATALAGLPPSNRIFKVGDSAQAVTLEAVCHRCRWFGRASEEELVLVDPPGVGDGEKDTTRLAQVVRLLRDLGSVSLFVVVLNSEQPRIGSVLENLLRLMEECFGRRFWRHVALVFTRYYTDARSARRRGSKTKDMLRDEFSMALATQFPHSQQERTLAADPFPSYFVDSEAAINNELPEAERAAALMELERLSVFARASPCLPTGTDDNTSVGSSTARGREPDTEQECSEDHFATGSWVEIHGLVGTPSLNGALQ</sequence>
<evidence type="ECO:0000256" key="2">
    <source>
        <dbReference type="SAM" id="MobiDB-lite"/>
    </source>
</evidence>
<dbReference type="Gene3D" id="3.40.50.300">
    <property type="entry name" value="P-loop containing nucleotide triphosphate hydrolases"/>
    <property type="match status" value="1"/>
</dbReference>